<protein>
    <recommendedName>
        <fullName evidence="4">Lipoprotein</fullName>
    </recommendedName>
</protein>
<dbReference type="RefSeq" id="WP_407337706.1">
    <property type="nucleotide sequence ID" value="NZ_CP136862.1"/>
</dbReference>
<organism evidence="2 3">
    <name type="scientific">Methylocapsa polymorpha</name>
    <dbReference type="NCBI Taxonomy" id="3080828"/>
    <lineage>
        <taxon>Bacteria</taxon>
        <taxon>Pseudomonadati</taxon>
        <taxon>Pseudomonadota</taxon>
        <taxon>Alphaproteobacteria</taxon>
        <taxon>Hyphomicrobiales</taxon>
        <taxon>Beijerinckiaceae</taxon>
        <taxon>Methylocapsa</taxon>
    </lineage>
</organism>
<dbReference type="Proteomes" id="UP001626536">
    <property type="component" value="Chromosome"/>
</dbReference>
<accession>A0ABZ0HN82</accession>
<keyword evidence="3" id="KW-1185">Reference proteome</keyword>
<evidence type="ECO:0000256" key="1">
    <source>
        <dbReference type="SAM" id="SignalP"/>
    </source>
</evidence>
<proteinExistence type="predicted"/>
<reference evidence="2 3" key="1">
    <citation type="submission" date="2023-10" db="EMBL/GenBank/DDBJ databases">
        <title>Novel methanotroph of the genus Methylocapsa from a subarctic wetland.</title>
        <authorList>
            <person name="Belova S.E."/>
            <person name="Oshkin I.Y."/>
            <person name="Miroshnikov K."/>
            <person name="Dedysh S.N."/>
        </authorList>
    </citation>
    <scope>NUCLEOTIDE SEQUENCE [LARGE SCALE GENOMIC DNA]</scope>
    <source>
        <strain evidence="2 3">RX1</strain>
    </source>
</reference>
<sequence>MKRRYLVRMGALSLAALATLALCGCGGRVGNFDQPEPADSRLGNLLGLKSASAPPAPGAETRRIFCPQIFVLEGTAASQVHSGNPPSNENLRYQSSVDDVARECSLDGERIAIKVGVAGKVLLGPTGAPGSFNVPVRVAVVRQSDNQPVVSKLYRASASIPAGQTYADYTIVSEQLFVPFIQDHAEDDYSIKVGIDEGAGAEKPGGKRDKP</sequence>
<gene>
    <name evidence="2" type="ORF">RZS28_10455</name>
</gene>
<feature type="signal peptide" evidence="1">
    <location>
        <begin position="1"/>
        <end position="21"/>
    </location>
</feature>
<evidence type="ECO:0000313" key="3">
    <source>
        <dbReference type="Proteomes" id="UP001626536"/>
    </source>
</evidence>
<name>A0ABZ0HN82_9HYPH</name>
<evidence type="ECO:0008006" key="4">
    <source>
        <dbReference type="Google" id="ProtNLM"/>
    </source>
</evidence>
<dbReference type="EMBL" id="CP136862">
    <property type="protein sequence ID" value="WOJ88266.1"/>
    <property type="molecule type" value="Genomic_DNA"/>
</dbReference>
<feature type="chain" id="PRO_5045780820" description="Lipoprotein" evidence="1">
    <location>
        <begin position="22"/>
        <end position="211"/>
    </location>
</feature>
<keyword evidence="1" id="KW-0732">Signal</keyword>
<evidence type="ECO:0000313" key="2">
    <source>
        <dbReference type="EMBL" id="WOJ88266.1"/>
    </source>
</evidence>